<protein>
    <submittedName>
        <fullName evidence="2">Uncharacterized protein</fullName>
    </submittedName>
</protein>
<evidence type="ECO:0000256" key="1">
    <source>
        <dbReference type="SAM" id="SignalP"/>
    </source>
</evidence>
<dbReference type="AlphaFoldDB" id="A0A1B6MQN7"/>
<feature type="chain" id="PRO_5008588520" evidence="1">
    <location>
        <begin position="21"/>
        <end position="99"/>
    </location>
</feature>
<proteinExistence type="predicted"/>
<accession>A0A1B6MQN7</accession>
<dbReference type="EMBL" id="GEBQ01001758">
    <property type="protein sequence ID" value="JAT38219.1"/>
    <property type="molecule type" value="Transcribed_RNA"/>
</dbReference>
<organism evidence="2">
    <name type="scientific">Graphocephala atropunctata</name>
    <dbReference type="NCBI Taxonomy" id="36148"/>
    <lineage>
        <taxon>Eukaryota</taxon>
        <taxon>Metazoa</taxon>
        <taxon>Ecdysozoa</taxon>
        <taxon>Arthropoda</taxon>
        <taxon>Hexapoda</taxon>
        <taxon>Insecta</taxon>
        <taxon>Pterygota</taxon>
        <taxon>Neoptera</taxon>
        <taxon>Paraneoptera</taxon>
        <taxon>Hemiptera</taxon>
        <taxon>Auchenorrhyncha</taxon>
        <taxon>Membracoidea</taxon>
        <taxon>Cicadellidae</taxon>
        <taxon>Cicadellinae</taxon>
        <taxon>Cicadellini</taxon>
        <taxon>Graphocephala</taxon>
    </lineage>
</organism>
<feature type="signal peptide" evidence="1">
    <location>
        <begin position="1"/>
        <end position="20"/>
    </location>
</feature>
<sequence>MKNFTLYVFSLLVLCHLCCSCPVNSVCDSHGKKLADLREDYLQGETTPNGVGASNAVIVTNPPPAMKPTTAKPKSGGTALSHSVILLLACLVVGKIQYS</sequence>
<name>A0A1B6MQN7_9HEMI</name>
<evidence type="ECO:0000313" key="2">
    <source>
        <dbReference type="EMBL" id="JAT38219.1"/>
    </source>
</evidence>
<gene>
    <name evidence="2" type="ORF">g.1041</name>
</gene>
<reference evidence="2" key="1">
    <citation type="submission" date="2015-11" db="EMBL/GenBank/DDBJ databases">
        <title>De novo transcriptome assembly of four potential Pierce s Disease insect vectors from Arizona vineyards.</title>
        <authorList>
            <person name="Tassone E.E."/>
        </authorList>
    </citation>
    <scope>NUCLEOTIDE SEQUENCE</scope>
</reference>
<keyword evidence="1" id="KW-0732">Signal</keyword>